<dbReference type="GO" id="GO:0046047">
    <property type="term" value="P:TTP catabolic process"/>
    <property type="evidence" value="ECO:0007669"/>
    <property type="project" value="TreeGrafter"/>
</dbReference>
<dbReference type="PANTHER" id="PTHR30522:SF0">
    <property type="entry name" value="NUCLEOSIDE TRIPHOSPHATE PYROPHOSPHOHYDROLASE"/>
    <property type="match status" value="1"/>
</dbReference>
<proteinExistence type="inferred from homology"/>
<dbReference type="InterPro" id="IPR011551">
    <property type="entry name" value="NTP_PyrPHydrolase_MazG"/>
</dbReference>
<dbReference type="GO" id="GO:0046076">
    <property type="term" value="P:dTTP catabolic process"/>
    <property type="evidence" value="ECO:0007669"/>
    <property type="project" value="TreeGrafter"/>
</dbReference>
<evidence type="ECO:0000256" key="2">
    <source>
        <dbReference type="ARBA" id="ARBA00061115"/>
    </source>
</evidence>
<evidence type="ECO:0000313" key="6">
    <source>
        <dbReference type="EMBL" id="RZO23110.1"/>
    </source>
</evidence>
<sequence length="268" mass="30847">MVKNYTINDLRYLMRRLRDPETGCPWDLKQTLQTITSHTIEEVYEVVDAIERNDTEHLNEELGDLLFQIIFYSQIGEEQGQFDFDRVTSSITDKLIRRHPHVFPEGTLESVRDNHSGAQIDDIKEVWESIKKQERENKGSQKILDDIPLALPALSRALKLQKRAATVGFDWTDTAPVIDKINEELSELEAEIQRGDVAGVADELGDLLFSCVNLARHLKIDPETAMRHANEKFCRRFGAMEDLLGDKNIHNHSVKELELLWLEVKKAE</sequence>
<evidence type="ECO:0000313" key="7">
    <source>
        <dbReference type="Proteomes" id="UP000315889"/>
    </source>
</evidence>
<dbReference type="Proteomes" id="UP000315889">
    <property type="component" value="Unassembled WGS sequence"/>
</dbReference>
<organism evidence="6 7">
    <name type="scientific">SAR92 clade bacterium</name>
    <dbReference type="NCBI Taxonomy" id="2315479"/>
    <lineage>
        <taxon>Bacteria</taxon>
        <taxon>Pseudomonadati</taxon>
        <taxon>Pseudomonadota</taxon>
        <taxon>Gammaproteobacteria</taxon>
        <taxon>Cellvibrionales</taxon>
        <taxon>Porticoccaceae</taxon>
        <taxon>SAR92 clade</taxon>
    </lineage>
</organism>
<dbReference type="FunFam" id="1.10.287.1080:FF:000003">
    <property type="entry name" value="Nucleoside triphosphate pyrophosphohydrolase"/>
    <property type="match status" value="1"/>
</dbReference>
<dbReference type="SUPFAM" id="SSF101386">
    <property type="entry name" value="all-alpha NTP pyrophosphatases"/>
    <property type="match status" value="2"/>
</dbReference>
<protein>
    <recommendedName>
        <fullName evidence="4">Nucleoside triphosphate pyrophosphohydrolase</fullName>
        <ecNumber evidence="3">3.6.1.8</ecNumber>
    </recommendedName>
</protein>
<dbReference type="GO" id="GO:0047693">
    <property type="term" value="F:ATP diphosphatase activity"/>
    <property type="evidence" value="ECO:0007669"/>
    <property type="project" value="UniProtKB-EC"/>
</dbReference>
<dbReference type="EC" id="3.6.1.8" evidence="3"/>
<dbReference type="GO" id="GO:0046081">
    <property type="term" value="P:dUTP catabolic process"/>
    <property type="evidence" value="ECO:0007669"/>
    <property type="project" value="TreeGrafter"/>
</dbReference>
<comment type="similarity">
    <text evidence="2">Belongs to the nucleoside triphosphate pyrophosphohydrolase family.</text>
</comment>
<feature type="domain" description="NTP pyrophosphohydrolase MazG-like" evidence="5">
    <location>
        <begin position="180"/>
        <end position="236"/>
    </location>
</feature>
<evidence type="ECO:0000256" key="3">
    <source>
        <dbReference type="ARBA" id="ARBA00066372"/>
    </source>
</evidence>
<dbReference type="CDD" id="cd11528">
    <property type="entry name" value="NTP-PPase_MazG_Nterm"/>
    <property type="match status" value="1"/>
</dbReference>
<dbReference type="GO" id="GO:0046052">
    <property type="term" value="P:UTP catabolic process"/>
    <property type="evidence" value="ECO:0007669"/>
    <property type="project" value="TreeGrafter"/>
</dbReference>
<evidence type="ECO:0000259" key="5">
    <source>
        <dbReference type="Pfam" id="PF03819"/>
    </source>
</evidence>
<dbReference type="CDD" id="cd11529">
    <property type="entry name" value="NTP-PPase_MazG_Cterm"/>
    <property type="match status" value="1"/>
</dbReference>
<dbReference type="InterPro" id="IPR004518">
    <property type="entry name" value="MazG-like_dom"/>
</dbReference>
<dbReference type="PANTHER" id="PTHR30522">
    <property type="entry name" value="NUCLEOSIDE TRIPHOSPHATE PYROPHOSPHOHYDROLASE"/>
    <property type="match status" value="1"/>
</dbReference>
<dbReference type="GO" id="GO:0006203">
    <property type="term" value="P:dGTP catabolic process"/>
    <property type="evidence" value="ECO:0007669"/>
    <property type="project" value="TreeGrafter"/>
</dbReference>
<dbReference type="NCBIfam" id="NF007113">
    <property type="entry name" value="PRK09562.1"/>
    <property type="match status" value="1"/>
</dbReference>
<evidence type="ECO:0000256" key="1">
    <source>
        <dbReference type="ARBA" id="ARBA00052141"/>
    </source>
</evidence>
<dbReference type="FunFam" id="1.10.287.1080:FF:000001">
    <property type="entry name" value="Nucleoside triphosphate pyrophosphohydrolase"/>
    <property type="match status" value="1"/>
</dbReference>
<dbReference type="NCBIfam" id="TIGR00444">
    <property type="entry name" value="mazG"/>
    <property type="match status" value="1"/>
</dbReference>
<feature type="domain" description="NTP pyrophosphohydrolase MazG-like" evidence="5">
    <location>
        <begin position="30"/>
        <end position="103"/>
    </location>
</feature>
<evidence type="ECO:0000256" key="4">
    <source>
        <dbReference type="ARBA" id="ARBA00074799"/>
    </source>
</evidence>
<dbReference type="InterPro" id="IPR048011">
    <property type="entry name" value="NTP-PPase_MazG-like_C"/>
</dbReference>
<dbReference type="Pfam" id="PF03819">
    <property type="entry name" value="MazG"/>
    <property type="match status" value="2"/>
</dbReference>
<dbReference type="GO" id="GO:0046061">
    <property type="term" value="P:dATP catabolic process"/>
    <property type="evidence" value="ECO:0007669"/>
    <property type="project" value="TreeGrafter"/>
</dbReference>
<dbReference type="InterPro" id="IPR048015">
    <property type="entry name" value="NTP-PPase_MazG-like_N"/>
</dbReference>
<comment type="catalytic activity">
    <reaction evidence="1">
        <text>ATP + H2O = AMP + diphosphate + H(+)</text>
        <dbReference type="Rhea" id="RHEA:14245"/>
        <dbReference type="ChEBI" id="CHEBI:15377"/>
        <dbReference type="ChEBI" id="CHEBI:15378"/>
        <dbReference type="ChEBI" id="CHEBI:30616"/>
        <dbReference type="ChEBI" id="CHEBI:33019"/>
        <dbReference type="ChEBI" id="CHEBI:456215"/>
        <dbReference type="EC" id="3.6.1.8"/>
    </reaction>
</comment>
<reference evidence="6 7" key="1">
    <citation type="submission" date="2019-02" db="EMBL/GenBank/DDBJ databases">
        <title>Prokaryotic population dynamics and viral predation in marine succession experiment using metagenomics: the confinement effect.</title>
        <authorList>
            <person name="Haro-Moreno J.M."/>
            <person name="Rodriguez-Valera F."/>
            <person name="Lopez-Perez M."/>
        </authorList>
    </citation>
    <scope>NUCLEOTIDE SEQUENCE [LARGE SCALE GENOMIC DNA]</scope>
    <source>
        <strain evidence="6">MED-G170</strain>
    </source>
</reference>
<gene>
    <name evidence="6" type="ORF">EVB03_00815</name>
</gene>
<dbReference type="Gene3D" id="1.10.287.1080">
    <property type="entry name" value="MazG-like"/>
    <property type="match status" value="2"/>
</dbReference>
<dbReference type="GO" id="GO:0006950">
    <property type="term" value="P:response to stress"/>
    <property type="evidence" value="ECO:0007669"/>
    <property type="project" value="UniProtKB-ARBA"/>
</dbReference>
<keyword evidence="6" id="KW-0378">Hydrolase</keyword>
<comment type="caution">
    <text evidence="6">The sequence shown here is derived from an EMBL/GenBank/DDBJ whole genome shotgun (WGS) entry which is preliminary data.</text>
</comment>
<accession>A0A520MPI8</accession>
<dbReference type="AlphaFoldDB" id="A0A520MPI8"/>
<dbReference type="EMBL" id="SHBP01000001">
    <property type="protein sequence ID" value="RZO23110.1"/>
    <property type="molecule type" value="Genomic_DNA"/>
</dbReference>
<name>A0A520MPI8_9GAMM</name>